<evidence type="ECO:0000256" key="6">
    <source>
        <dbReference type="ARBA" id="ARBA00023304"/>
    </source>
</evidence>
<comment type="pathway">
    <text evidence="1">Amino-acid biosynthesis; L-isoleucine biosynthesis; 2-oxobutanoate from pyruvate: step 1/3.</text>
</comment>
<reference evidence="11 12" key="1">
    <citation type="journal article" date="2011" name="J. Bacteriol.">
        <title>Draft genome sequence of the anoxygenic filamentous phototrophic bacterium Oscillochloris trichoides subsp. DG-6.</title>
        <authorList>
            <person name="Kuznetsov B.B."/>
            <person name="Ivanovsky R.N."/>
            <person name="Keppen O.I."/>
            <person name="Sukhacheva M.V."/>
            <person name="Bumazhkin B.K."/>
            <person name="Patutina E.O."/>
            <person name="Beletsky A.V."/>
            <person name="Mardanov A.V."/>
            <person name="Baslerov R.V."/>
            <person name="Panteleeva A.N."/>
            <person name="Kolganova T.V."/>
            <person name="Ravin N.V."/>
            <person name="Skryabin K.G."/>
        </authorList>
    </citation>
    <scope>NUCLEOTIDE SEQUENCE [LARGE SCALE GENOMIC DNA]</scope>
    <source>
        <strain evidence="11 12">DG-6</strain>
    </source>
</reference>
<dbReference type="InterPro" id="IPR054691">
    <property type="entry name" value="LeuA/HCS_post-cat"/>
</dbReference>
<dbReference type="PANTHER" id="PTHR43538">
    <property type="entry name" value="ALPHA-IPM SYNTHASE/HOMOCITRATE SYNTHASE"/>
    <property type="match status" value="1"/>
</dbReference>
<dbReference type="InterPro" id="IPR002034">
    <property type="entry name" value="AIPM/Hcit_synth_CS"/>
</dbReference>
<comment type="similarity">
    <text evidence="2 9">Belongs to the alpha-IPM synthase/homocitrate synthase family.</text>
</comment>
<dbReference type="UniPathway" id="UPA00047">
    <property type="reaction ID" value="UER00066"/>
</dbReference>
<dbReference type="PANTHER" id="PTHR43538:SF1">
    <property type="entry name" value="(R)-CITRAMALATE SYNTHASE"/>
    <property type="match status" value="1"/>
</dbReference>
<dbReference type="SUPFAM" id="SSF51569">
    <property type="entry name" value="Aldolase"/>
    <property type="match status" value="1"/>
</dbReference>
<dbReference type="Pfam" id="PF00682">
    <property type="entry name" value="HMGL-like"/>
    <property type="match status" value="1"/>
</dbReference>
<dbReference type="InterPro" id="IPR000891">
    <property type="entry name" value="PYR_CT"/>
</dbReference>
<keyword evidence="5 9" id="KW-0808">Transferase</keyword>
<dbReference type="Gene3D" id="3.30.160.270">
    <property type="match status" value="1"/>
</dbReference>
<dbReference type="InterPro" id="IPR036230">
    <property type="entry name" value="LeuA_allosteric_dom_sf"/>
</dbReference>
<dbReference type="PROSITE" id="PS00815">
    <property type="entry name" value="AIPM_HOMOCIT_SYNTH_1"/>
    <property type="match status" value="1"/>
</dbReference>
<dbReference type="STRING" id="765420.OSCT_0356"/>
<dbReference type="eggNOG" id="COG0119">
    <property type="taxonomic scope" value="Bacteria"/>
</dbReference>
<evidence type="ECO:0000259" key="10">
    <source>
        <dbReference type="PROSITE" id="PS50991"/>
    </source>
</evidence>
<dbReference type="Pfam" id="PF22617">
    <property type="entry name" value="HCS_D2"/>
    <property type="match status" value="1"/>
</dbReference>
<evidence type="ECO:0000313" key="11">
    <source>
        <dbReference type="EMBL" id="EFO81779.1"/>
    </source>
</evidence>
<dbReference type="GO" id="GO:0009098">
    <property type="term" value="P:L-leucine biosynthetic process"/>
    <property type="evidence" value="ECO:0007669"/>
    <property type="project" value="InterPro"/>
</dbReference>
<dbReference type="EMBL" id="ADVR01000005">
    <property type="protein sequence ID" value="EFO81779.1"/>
    <property type="molecule type" value="Genomic_DNA"/>
</dbReference>
<dbReference type="PROSITE" id="PS50991">
    <property type="entry name" value="PYR_CT"/>
    <property type="match status" value="1"/>
</dbReference>
<dbReference type="GO" id="GO:0043714">
    <property type="term" value="F:(R)-citramalate synthase activity"/>
    <property type="evidence" value="ECO:0007669"/>
    <property type="project" value="UniProtKB-UniRule"/>
</dbReference>
<proteinExistence type="inferred from homology"/>
<evidence type="ECO:0000256" key="7">
    <source>
        <dbReference type="ARBA" id="ARBA00048263"/>
    </source>
</evidence>
<keyword evidence="6" id="KW-0100">Branched-chain amino acid biosynthesis</keyword>
<feature type="domain" description="Pyruvate carboxyltransferase" evidence="10">
    <location>
        <begin position="3"/>
        <end position="268"/>
    </location>
</feature>
<evidence type="ECO:0000256" key="1">
    <source>
        <dbReference type="ARBA" id="ARBA00004743"/>
    </source>
</evidence>
<protein>
    <recommendedName>
        <fullName evidence="8">Citramalate synthase</fullName>
        <ecNumber evidence="8">2.3.3.21</ecNumber>
    </recommendedName>
</protein>
<dbReference type="InterPro" id="IPR005675">
    <property type="entry name" value="Citramal_synthase"/>
</dbReference>
<dbReference type="GO" id="GO:0009097">
    <property type="term" value="P:isoleucine biosynthetic process"/>
    <property type="evidence" value="ECO:0007669"/>
    <property type="project" value="UniProtKB-UniRule"/>
</dbReference>
<organism evidence="11 12">
    <name type="scientific">Oscillochloris trichoides DG-6</name>
    <dbReference type="NCBI Taxonomy" id="765420"/>
    <lineage>
        <taxon>Bacteria</taxon>
        <taxon>Bacillati</taxon>
        <taxon>Chloroflexota</taxon>
        <taxon>Chloroflexia</taxon>
        <taxon>Chloroflexales</taxon>
        <taxon>Chloroflexineae</taxon>
        <taxon>Oscillochloridaceae</taxon>
        <taxon>Oscillochloris</taxon>
    </lineage>
</organism>
<dbReference type="NCBIfam" id="TIGR00977">
    <property type="entry name" value="citramal_synth"/>
    <property type="match status" value="1"/>
</dbReference>
<dbReference type="HOGENOM" id="CLU_022158_7_0_0"/>
<dbReference type="Proteomes" id="UP000054010">
    <property type="component" value="Unassembled WGS sequence"/>
</dbReference>
<evidence type="ECO:0000256" key="8">
    <source>
        <dbReference type="NCBIfam" id="TIGR00977"/>
    </source>
</evidence>
<dbReference type="Pfam" id="PF08502">
    <property type="entry name" value="LeuA_dimer"/>
    <property type="match status" value="1"/>
</dbReference>
<evidence type="ECO:0000256" key="2">
    <source>
        <dbReference type="ARBA" id="ARBA00006154"/>
    </source>
</evidence>
<evidence type="ECO:0000313" key="12">
    <source>
        <dbReference type="Proteomes" id="UP000054010"/>
    </source>
</evidence>
<keyword evidence="12" id="KW-1185">Reference proteome</keyword>
<dbReference type="SUPFAM" id="SSF110921">
    <property type="entry name" value="2-isopropylmalate synthase LeuA, allosteric (dimerisation) domain"/>
    <property type="match status" value="1"/>
</dbReference>
<dbReference type="AlphaFoldDB" id="E1IAK5"/>
<dbReference type="OrthoDB" id="9804858at2"/>
<dbReference type="Gene3D" id="1.10.238.260">
    <property type="match status" value="1"/>
</dbReference>
<accession>E1IAK5</accession>
<dbReference type="GO" id="GO:0003852">
    <property type="term" value="F:2-isopropylmalate synthase activity"/>
    <property type="evidence" value="ECO:0007669"/>
    <property type="project" value="InterPro"/>
</dbReference>
<keyword evidence="3" id="KW-0028">Amino-acid biosynthesis</keyword>
<evidence type="ECO:0000256" key="3">
    <source>
        <dbReference type="ARBA" id="ARBA00022605"/>
    </source>
</evidence>
<dbReference type="SMART" id="SM00917">
    <property type="entry name" value="LeuA_dimer"/>
    <property type="match status" value="1"/>
</dbReference>
<name>E1IAK5_9CHLR</name>
<evidence type="ECO:0000256" key="4">
    <source>
        <dbReference type="ARBA" id="ARBA00022624"/>
    </source>
</evidence>
<dbReference type="Gene3D" id="3.20.20.70">
    <property type="entry name" value="Aldolase class I"/>
    <property type="match status" value="1"/>
</dbReference>
<dbReference type="InterPro" id="IPR013785">
    <property type="entry name" value="Aldolase_TIM"/>
</dbReference>
<comment type="catalytic activity">
    <reaction evidence="7">
        <text>pyruvate + acetyl-CoA + H2O = (3R)-citramalate + CoA + H(+)</text>
        <dbReference type="Rhea" id="RHEA:19045"/>
        <dbReference type="ChEBI" id="CHEBI:15361"/>
        <dbReference type="ChEBI" id="CHEBI:15377"/>
        <dbReference type="ChEBI" id="CHEBI:15378"/>
        <dbReference type="ChEBI" id="CHEBI:30934"/>
        <dbReference type="ChEBI" id="CHEBI:57287"/>
        <dbReference type="ChEBI" id="CHEBI:57288"/>
        <dbReference type="EC" id="2.3.3.21"/>
    </reaction>
</comment>
<dbReference type="EC" id="2.3.3.21" evidence="8"/>
<comment type="caution">
    <text evidence="11">The sequence shown here is derived from an EMBL/GenBank/DDBJ whole genome shotgun (WGS) entry which is preliminary data.</text>
</comment>
<evidence type="ECO:0000256" key="9">
    <source>
        <dbReference type="RuleBase" id="RU003523"/>
    </source>
</evidence>
<keyword evidence="4" id="KW-0412">Isoleucine biosynthesis</keyword>
<gene>
    <name evidence="11" type="ORF">OSCT_0356</name>
</gene>
<sequence length="522" mass="56697">MQIFLYDTTLRDGTQREGLSLSVEDKLKITMMLDELGIHYIEGGWPGSNPKDAEYFQRVRETPLRQARVAAFGSTRRAGGQCEDDANIQALVAAQTPVVTLVGKSSVLHVEQVLETTRAENLAMIGESVAYFKALGKEVCYDAEHFFDGYKLDADYALSTLRAATEAGADVLVLCDTNGGSLPHEVAAITRVVRAQIGASATQIGIHTHNDGALAVANAMAAVQEGATQVQGTINGYGERCGNMDLIPTIANLQLKLGYSCVTPEQLARLSELSHYVAAIANLNPDDHAAYVGRSAFAHKGGIHVAAIAKVEHSYQHIDPTLVGNQKRVVVSELSGRGNIRLRAEELGLHLNGNERDVLQQIKERESKGYQFEAAEGSFEMLVRRSAADYVPPFELLDFTVTVEKRGNNEITALATVKVRVGNELMHTAADGEGPVDALDAAIRKALLPHYPQLAEVRLVDFKVRIIDAHLGTAATPRVLIESARGDERWSTTGASPNIIAASYQALWDSLELPLLRELIRK</sequence>
<dbReference type="InterPro" id="IPR013709">
    <property type="entry name" value="2-isopropylmalate_synth_dimer"/>
</dbReference>
<evidence type="ECO:0000256" key="5">
    <source>
        <dbReference type="ARBA" id="ARBA00022679"/>
    </source>
</evidence>
<dbReference type="CDD" id="cd07941">
    <property type="entry name" value="DRE_TIM_LeuA3"/>
    <property type="match status" value="1"/>
</dbReference>